<protein>
    <submittedName>
        <fullName evidence="1">Uncharacterized protein</fullName>
    </submittedName>
</protein>
<dbReference type="Proteomes" id="UP000827092">
    <property type="component" value="Unassembled WGS sequence"/>
</dbReference>
<gene>
    <name evidence="1" type="ORF">JTE90_011706</name>
</gene>
<name>A0AAV6UU77_9ARAC</name>
<comment type="caution">
    <text evidence="1">The sequence shown here is derived from an EMBL/GenBank/DDBJ whole genome shotgun (WGS) entry which is preliminary data.</text>
</comment>
<accession>A0AAV6UU77</accession>
<evidence type="ECO:0000313" key="2">
    <source>
        <dbReference type="Proteomes" id="UP000827092"/>
    </source>
</evidence>
<dbReference type="AlphaFoldDB" id="A0AAV6UU77"/>
<proteinExistence type="predicted"/>
<keyword evidence="2" id="KW-1185">Reference proteome</keyword>
<organism evidence="1 2">
    <name type="scientific">Oedothorax gibbosus</name>
    <dbReference type="NCBI Taxonomy" id="931172"/>
    <lineage>
        <taxon>Eukaryota</taxon>
        <taxon>Metazoa</taxon>
        <taxon>Ecdysozoa</taxon>
        <taxon>Arthropoda</taxon>
        <taxon>Chelicerata</taxon>
        <taxon>Arachnida</taxon>
        <taxon>Araneae</taxon>
        <taxon>Araneomorphae</taxon>
        <taxon>Entelegynae</taxon>
        <taxon>Araneoidea</taxon>
        <taxon>Linyphiidae</taxon>
        <taxon>Erigoninae</taxon>
        <taxon>Oedothorax</taxon>
    </lineage>
</organism>
<evidence type="ECO:0000313" key="1">
    <source>
        <dbReference type="EMBL" id="KAG8187344.1"/>
    </source>
</evidence>
<reference evidence="1 2" key="1">
    <citation type="journal article" date="2022" name="Nat. Ecol. Evol.">
        <title>A masculinizing supergene underlies an exaggerated male reproductive morph in a spider.</title>
        <authorList>
            <person name="Hendrickx F."/>
            <person name="De Corte Z."/>
            <person name="Sonet G."/>
            <person name="Van Belleghem S.M."/>
            <person name="Kostlbacher S."/>
            <person name="Vangestel C."/>
        </authorList>
    </citation>
    <scope>NUCLEOTIDE SEQUENCE [LARGE SCALE GENOMIC DNA]</scope>
    <source>
        <strain evidence="1">W744_W776</strain>
    </source>
</reference>
<sequence>MNNEKENQTEIKIEHKECINYTNQEYTSFASEFISELHLRACRILYGGEVPSTPEQTSSNGELLEDEAWYIQETEEKGFNFHCQFDDDSYSNDDYSDDEELVDTLDDVTYCNDDRVTRREFVVVHDCSSTDASWVERIDCVLRHSG</sequence>
<dbReference type="EMBL" id="JAFNEN010000274">
    <property type="protein sequence ID" value="KAG8187344.1"/>
    <property type="molecule type" value="Genomic_DNA"/>
</dbReference>